<proteinExistence type="predicted"/>
<evidence type="ECO:0000313" key="2">
    <source>
        <dbReference type="EMBL" id="KAE9529168.1"/>
    </source>
</evidence>
<protein>
    <submittedName>
        <fullName evidence="2">Uncharacterized protein</fullName>
    </submittedName>
</protein>
<evidence type="ECO:0000256" key="1">
    <source>
        <dbReference type="SAM" id="Phobius"/>
    </source>
</evidence>
<keyword evidence="3" id="KW-1185">Reference proteome</keyword>
<dbReference type="Proteomes" id="UP000475862">
    <property type="component" value="Unassembled WGS sequence"/>
</dbReference>
<reference evidence="2 3" key="1">
    <citation type="submission" date="2019-08" db="EMBL/GenBank/DDBJ databases">
        <title>The genome of the soybean aphid Biotype 1, its phylome, world population structure and adaptation to the North American continent.</title>
        <authorList>
            <person name="Giordano R."/>
            <person name="Donthu R.K."/>
            <person name="Hernandez A.G."/>
            <person name="Wright C.L."/>
            <person name="Zimin A.V."/>
        </authorList>
    </citation>
    <scope>NUCLEOTIDE SEQUENCE [LARGE SCALE GENOMIC DNA]</scope>
    <source>
        <tissue evidence="2">Whole aphids</tissue>
    </source>
</reference>
<sequence length="291" mass="33950">MADFQSKKMCRFEFIKTLSFKFLSVPRRICYAVLMNKKKKNRDATRVVTVNLCWPTLMPNFSQHLRSILWRYQLWFFKRDHTCFKAKCESANFSENFDVLQSKFERKFPEHYIAITHELIDIYYTRPGKCFYITHIFEDRDARLKGIVFLFFSNSLLLPGLLLPMSLSISAILKKLGYHIFLKNVRADTSICEYVFLSVQHLRSPQPTCRKIGVRRLACQFILVVIMQLFRKYCFSNCSNTSSFVAPHMGPSSGVMKEICLKVTLRTKCMSFVNGNFTVTYLSSMLSTIAA</sequence>
<name>A0A6G0TB09_APHGL</name>
<comment type="caution">
    <text evidence="2">The sequence shown here is derived from an EMBL/GenBank/DDBJ whole genome shotgun (WGS) entry which is preliminary data.</text>
</comment>
<feature type="transmembrane region" description="Helical" evidence="1">
    <location>
        <begin position="147"/>
        <end position="173"/>
    </location>
</feature>
<keyword evidence="1" id="KW-0812">Transmembrane</keyword>
<evidence type="ECO:0000313" key="3">
    <source>
        <dbReference type="Proteomes" id="UP000475862"/>
    </source>
</evidence>
<gene>
    <name evidence="2" type="ORF">AGLY_011964</name>
</gene>
<keyword evidence="1" id="KW-1133">Transmembrane helix</keyword>
<dbReference type="AlphaFoldDB" id="A0A6G0TB09"/>
<organism evidence="2 3">
    <name type="scientific">Aphis glycines</name>
    <name type="common">Soybean aphid</name>
    <dbReference type="NCBI Taxonomy" id="307491"/>
    <lineage>
        <taxon>Eukaryota</taxon>
        <taxon>Metazoa</taxon>
        <taxon>Ecdysozoa</taxon>
        <taxon>Arthropoda</taxon>
        <taxon>Hexapoda</taxon>
        <taxon>Insecta</taxon>
        <taxon>Pterygota</taxon>
        <taxon>Neoptera</taxon>
        <taxon>Paraneoptera</taxon>
        <taxon>Hemiptera</taxon>
        <taxon>Sternorrhyncha</taxon>
        <taxon>Aphidomorpha</taxon>
        <taxon>Aphidoidea</taxon>
        <taxon>Aphididae</taxon>
        <taxon>Aphidini</taxon>
        <taxon>Aphis</taxon>
        <taxon>Aphis</taxon>
    </lineage>
</organism>
<accession>A0A6G0TB09</accession>
<keyword evidence="1" id="KW-0472">Membrane</keyword>
<dbReference type="EMBL" id="VYZN01000046">
    <property type="protein sequence ID" value="KAE9529168.1"/>
    <property type="molecule type" value="Genomic_DNA"/>
</dbReference>